<dbReference type="AlphaFoldDB" id="H3S9A7"/>
<evidence type="ECO:0000259" key="1">
    <source>
        <dbReference type="PROSITE" id="PS50930"/>
    </source>
</evidence>
<keyword evidence="3" id="KW-1185">Reference proteome</keyword>
<dbReference type="PATRIC" id="fig|1131935.3.peg.109"/>
<sequence length="150" mass="17674">MEKEAMKISIEEINIQEEEEIIIRCHEVNEEILSVVRRIKVKNKVLMGFHEDAIHQIKLSDVYYFESVDNRVFMYCRDNVFEAKQKLYELEQLCEGRKFFRASKSSIINIAKISYIKPSLSGRFEARMDNGETVMVSRQYVPILKTMLGL</sequence>
<dbReference type="InterPro" id="IPR007492">
    <property type="entry name" value="LytTR_DNA-bd_dom"/>
</dbReference>
<gene>
    <name evidence="2" type="ORF">PDENDC454_00535</name>
</gene>
<dbReference type="Gene3D" id="2.40.50.1020">
    <property type="entry name" value="LytTr DNA-binding domain"/>
    <property type="match status" value="1"/>
</dbReference>
<dbReference type="Proteomes" id="UP000003900">
    <property type="component" value="Unassembled WGS sequence"/>
</dbReference>
<evidence type="ECO:0000313" key="2">
    <source>
        <dbReference type="EMBL" id="EHQ64355.1"/>
    </source>
</evidence>
<comment type="caution">
    <text evidence="2">The sequence shown here is derived from an EMBL/GenBank/DDBJ whole genome shotgun (WGS) entry which is preliminary data.</text>
</comment>
<accession>H3S9A7</accession>
<dbReference type="SMART" id="SM00850">
    <property type="entry name" value="LytTR"/>
    <property type="match status" value="1"/>
</dbReference>
<dbReference type="EMBL" id="AHKH01000001">
    <property type="protein sequence ID" value="EHQ64355.1"/>
    <property type="molecule type" value="Genomic_DNA"/>
</dbReference>
<protein>
    <submittedName>
        <fullName evidence="2">Response regulator receiver protein</fullName>
    </submittedName>
</protein>
<dbReference type="RefSeq" id="WP_006674619.1">
    <property type="nucleotide sequence ID" value="NZ_AHKH01000001.1"/>
</dbReference>
<proteinExistence type="predicted"/>
<name>H3S9A7_9BACL</name>
<dbReference type="Pfam" id="PF04397">
    <property type="entry name" value="LytTR"/>
    <property type="match status" value="1"/>
</dbReference>
<feature type="domain" description="HTH LytTR-type" evidence="1">
    <location>
        <begin position="51"/>
        <end position="150"/>
    </location>
</feature>
<dbReference type="InterPro" id="IPR046947">
    <property type="entry name" value="LytR-like"/>
</dbReference>
<dbReference type="GO" id="GO:0003677">
    <property type="term" value="F:DNA binding"/>
    <property type="evidence" value="ECO:0007669"/>
    <property type="project" value="InterPro"/>
</dbReference>
<dbReference type="PROSITE" id="PS50930">
    <property type="entry name" value="HTH_LYTTR"/>
    <property type="match status" value="1"/>
</dbReference>
<dbReference type="GO" id="GO:0000156">
    <property type="term" value="F:phosphorelay response regulator activity"/>
    <property type="evidence" value="ECO:0007669"/>
    <property type="project" value="InterPro"/>
</dbReference>
<dbReference type="STRING" id="1131935.PDENDC454_00535"/>
<organism evidence="2 3">
    <name type="scientific">Paenibacillus dendritiformis C454</name>
    <dbReference type="NCBI Taxonomy" id="1131935"/>
    <lineage>
        <taxon>Bacteria</taxon>
        <taxon>Bacillati</taxon>
        <taxon>Bacillota</taxon>
        <taxon>Bacilli</taxon>
        <taxon>Bacillales</taxon>
        <taxon>Paenibacillaceae</taxon>
        <taxon>Paenibacillus</taxon>
    </lineage>
</organism>
<reference evidence="2 3" key="1">
    <citation type="journal article" date="2012" name="J. Bacteriol.">
        <title>Genome Sequence of the Pattern-Forming Social Bacterium Paenibacillus dendritiformis C454 Chiral Morphotype.</title>
        <authorList>
            <person name="Sirota-Madi A."/>
            <person name="Olender T."/>
            <person name="Helman Y."/>
            <person name="Brainis I."/>
            <person name="Finkelshtein A."/>
            <person name="Roth D."/>
            <person name="Hagai E."/>
            <person name="Leshkowitz D."/>
            <person name="Brodsky L."/>
            <person name="Galatenko V."/>
            <person name="Nikolaev V."/>
            <person name="Gutnick D.L."/>
            <person name="Lancet D."/>
            <person name="Ben-Jacob E."/>
        </authorList>
    </citation>
    <scope>NUCLEOTIDE SEQUENCE [LARGE SCALE GENOMIC DNA]</scope>
    <source>
        <strain evidence="2 3">C454</strain>
    </source>
</reference>
<dbReference type="PANTHER" id="PTHR37299">
    <property type="entry name" value="TRANSCRIPTIONAL REGULATOR-RELATED"/>
    <property type="match status" value="1"/>
</dbReference>
<evidence type="ECO:0000313" key="3">
    <source>
        <dbReference type="Proteomes" id="UP000003900"/>
    </source>
</evidence>
<dbReference type="PANTHER" id="PTHR37299:SF4">
    <property type="entry name" value="TRANSCRIPTIONAL REGULATOR"/>
    <property type="match status" value="1"/>
</dbReference>